<evidence type="ECO:0000313" key="2">
    <source>
        <dbReference type="EMBL" id="CAA9557185.1"/>
    </source>
</evidence>
<organism evidence="2">
    <name type="scientific">uncultured Thermomicrobiales bacterium</name>
    <dbReference type="NCBI Taxonomy" id="1645740"/>
    <lineage>
        <taxon>Bacteria</taxon>
        <taxon>Pseudomonadati</taxon>
        <taxon>Thermomicrobiota</taxon>
        <taxon>Thermomicrobia</taxon>
        <taxon>Thermomicrobiales</taxon>
        <taxon>environmental samples</taxon>
    </lineage>
</organism>
<evidence type="ECO:0000256" key="1">
    <source>
        <dbReference type="SAM" id="MobiDB-lite"/>
    </source>
</evidence>
<protein>
    <submittedName>
        <fullName evidence="2">FHA-domain-containing protein</fullName>
    </submittedName>
</protein>
<feature type="region of interest" description="Disordered" evidence="1">
    <location>
        <begin position="24"/>
        <end position="91"/>
    </location>
</feature>
<name>A0A6J4UQ70_9BACT</name>
<feature type="non-terminal residue" evidence="2">
    <location>
        <position position="153"/>
    </location>
</feature>
<reference evidence="2" key="1">
    <citation type="submission" date="2020-02" db="EMBL/GenBank/DDBJ databases">
        <authorList>
            <person name="Meier V. D."/>
        </authorList>
    </citation>
    <scope>NUCLEOTIDE SEQUENCE</scope>
    <source>
        <strain evidence="2">AVDCRST_MAG73</strain>
    </source>
</reference>
<accession>A0A6J4UQ70</accession>
<gene>
    <name evidence="2" type="ORF">AVDCRST_MAG73-3395</name>
</gene>
<feature type="non-terminal residue" evidence="2">
    <location>
        <position position="1"/>
    </location>
</feature>
<dbReference type="EMBL" id="CADCWE010000225">
    <property type="protein sequence ID" value="CAA9557185.1"/>
    <property type="molecule type" value="Genomic_DNA"/>
</dbReference>
<proteinExistence type="predicted"/>
<sequence>DRQPVVRLVHPALAGPVRVPALLLPLPGGQGDHPGADGPRGQRRPAGARTDRSPVRAVGHRRRGRVGARAGDHVSAPTDLVGRAAPGLHGRDRRAVRLRRARRAGHRERSVVGPGSRQYQWHLRQRPRGAGTDRRETGRYRTIWPRQTAVRAL</sequence>
<dbReference type="AlphaFoldDB" id="A0A6J4UQ70"/>
<feature type="compositionally biased region" description="Low complexity" evidence="1">
    <location>
        <begin position="36"/>
        <end position="48"/>
    </location>
</feature>